<evidence type="ECO:0000313" key="1">
    <source>
        <dbReference type="EnsemblMetazoa" id="OVOC1077.1"/>
    </source>
</evidence>
<accession>A0A8R1TJS3</accession>
<proteinExistence type="predicted"/>
<dbReference type="EMBL" id="CMVM020000024">
    <property type="status" value="NOT_ANNOTATED_CDS"/>
    <property type="molecule type" value="Genomic_DNA"/>
</dbReference>
<organism evidence="1 2">
    <name type="scientific">Onchocerca volvulus</name>
    <dbReference type="NCBI Taxonomy" id="6282"/>
    <lineage>
        <taxon>Eukaryota</taxon>
        <taxon>Metazoa</taxon>
        <taxon>Ecdysozoa</taxon>
        <taxon>Nematoda</taxon>
        <taxon>Chromadorea</taxon>
        <taxon>Rhabditida</taxon>
        <taxon>Spirurina</taxon>
        <taxon>Spiruromorpha</taxon>
        <taxon>Filarioidea</taxon>
        <taxon>Onchocercidae</taxon>
        <taxon>Onchocerca</taxon>
    </lineage>
</organism>
<dbReference type="AlphaFoldDB" id="A0A8R1TJS3"/>
<name>A0A8R1TJS3_ONCVO</name>
<dbReference type="Proteomes" id="UP000024404">
    <property type="component" value="Unassembled WGS sequence"/>
</dbReference>
<reference evidence="1" key="2">
    <citation type="submission" date="2022-06" db="UniProtKB">
        <authorList>
            <consortium name="EnsemblMetazoa"/>
        </authorList>
    </citation>
    <scope>IDENTIFICATION</scope>
</reference>
<sequence>MRRYFGGREEVCDVCEGKVDRSCVGKKGSVIQGITAGKNLNRGGPEMKRASRDRMDSLEMCMHCRYCCTSTSNKYRHRL</sequence>
<reference evidence="2" key="1">
    <citation type="submission" date="2013-10" db="EMBL/GenBank/DDBJ databases">
        <title>Genome sequencing of Onchocerca volvulus.</title>
        <authorList>
            <person name="Cotton J."/>
            <person name="Tsai J."/>
            <person name="Stanley E."/>
            <person name="Tracey A."/>
            <person name="Holroyd N."/>
            <person name="Lustigman S."/>
            <person name="Berriman M."/>
        </authorList>
    </citation>
    <scope>NUCLEOTIDE SEQUENCE</scope>
</reference>
<dbReference type="EnsemblMetazoa" id="OVOC1077.1">
    <property type="protein sequence ID" value="OVOC1077.1"/>
    <property type="gene ID" value="WBGene00237886"/>
</dbReference>
<keyword evidence="2" id="KW-1185">Reference proteome</keyword>
<protein>
    <submittedName>
        <fullName evidence="1">Uncharacterized protein</fullName>
    </submittedName>
</protein>
<evidence type="ECO:0000313" key="2">
    <source>
        <dbReference type="Proteomes" id="UP000024404"/>
    </source>
</evidence>